<keyword evidence="3" id="KW-1185">Reference proteome</keyword>
<dbReference type="STRING" id="525373.HMPREF0766_10570"/>
<evidence type="ECO:0000313" key="2">
    <source>
        <dbReference type="EMBL" id="EFK59653.1"/>
    </source>
</evidence>
<organism evidence="2 3">
    <name type="scientific">Sphingobacterium spiritivorum ATCC 33861</name>
    <dbReference type="NCBI Taxonomy" id="525373"/>
    <lineage>
        <taxon>Bacteria</taxon>
        <taxon>Pseudomonadati</taxon>
        <taxon>Bacteroidota</taxon>
        <taxon>Sphingobacteriia</taxon>
        <taxon>Sphingobacteriales</taxon>
        <taxon>Sphingobacteriaceae</taxon>
        <taxon>Sphingobacterium</taxon>
    </lineage>
</organism>
<dbReference type="RefSeq" id="WP_002997757.1">
    <property type="nucleotide sequence ID" value="NZ_GL379771.1"/>
</dbReference>
<accession>D7VHV1</accession>
<name>D7VHV1_SPHSI</name>
<gene>
    <name evidence="2" type="ORF">HMPREF0766_10570</name>
</gene>
<dbReference type="SUPFAM" id="SSF46955">
    <property type="entry name" value="Putative DNA-binding domain"/>
    <property type="match status" value="1"/>
</dbReference>
<dbReference type="InterPro" id="IPR010093">
    <property type="entry name" value="SinI_DNA-bd"/>
</dbReference>
<dbReference type="PANTHER" id="PTHR34585:SF22">
    <property type="entry name" value="HELIX-TURN-HELIX DOMAIN-CONTAINING PROTEIN"/>
    <property type="match status" value="1"/>
</dbReference>
<dbReference type="PANTHER" id="PTHR34585">
    <property type="match status" value="1"/>
</dbReference>
<reference evidence="2" key="1">
    <citation type="submission" date="2010-07" db="EMBL/GenBank/DDBJ databases">
        <authorList>
            <person name="Muzny D."/>
            <person name="Qin X."/>
            <person name="Buhay C."/>
            <person name="Dugan-Rocha S."/>
            <person name="Ding Y."/>
            <person name="Chen G."/>
            <person name="Hawes A."/>
            <person name="Holder M."/>
            <person name="Jhangiani S."/>
            <person name="Johnson A."/>
            <person name="Khan Z."/>
            <person name="Li Z."/>
            <person name="Liu W."/>
            <person name="Liu X."/>
            <person name="Perez L."/>
            <person name="Shen H."/>
            <person name="Wang Q."/>
            <person name="Watt J."/>
            <person name="Xi L."/>
            <person name="Xin Y."/>
            <person name="Zhou J."/>
            <person name="Deng J."/>
            <person name="Jiang H."/>
            <person name="Liu Y."/>
            <person name="Qu J."/>
            <person name="Song X.-Z."/>
            <person name="Zhang L."/>
            <person name="Villasana D."/>
            <person name="Johnson A."/>
            <person name="Liu J."/>
            <person name="Liyanage D."/>
            <person name="Lorensuhewa L."/>
            <person name="Robinson T."/>
            <person name="Song A."/>
            <person name="Song B.-B."/>
            <person name="Dinh H."/>
            <person name="Thornton R."/>
            <person name="Coyle M."/>
            <person name="Francisco L."/>
            <person name="Jackson L."/>
            <person name="Javaid M."/>
            <person name="Korchina V."/>
            <person name="Kovar C."/>
            <person name="Mata R."/>
            <person name="Mathew T."/>
            <person name="Ngo R."/>
            <person name="Nguyen L."/>
            <person name="Nguyen N."/>
            <person name="Okwuonu G."/>
            <person name="Ongeri F."/>
            <person name="Pham C."/>
            <person name="Simmons D."/>
            <person name="Wilczek-Boney K."/>
            <person name="Hale W."/>
            <person name="Jakkamsetti A."/>
            <person name="Pham P."/>
            <person name="Ruth R."/>
            <person name="San Lucas F."/>
            <person name="Warren J."/>
            <person name="Zhang J."/>
            <person name="Zhao Z."/>
            <person name="Zhou C."/>
            <person name="Zhu D."/>
            <person name="Lee S."/>
            <person name="Bess C."/>
            <person name="Blankenburg K."/>
            <person name="Forbes L."/>
            <person name="Fu Q."/>
            <person name="Gubbala S."/>
            <person name="Hirani K."/>
            <person name="Jayaseelan J.C."/>
            <person name="Lara F."/>
            <person name="Munidasa M."/>
            <person name="Palculict T."/>
            <person name="Patil S."/>
            <person name="Pu L.-L."/>
            <person name="Saada N."/>
            <person name="Tang L."/>
            <person name="Weissenberger G."/>
            <person name="Zhu Y."/>
            <person name="Hemphill L."/>
            <person name="Shang Y."/>
            <person name="Youmans B."/>
            <person name="Ayvaz T."/>
            <person name="Ross M."/>
            <person name="Santibanez J."/>
            <person name="Aqrawi P."/>
            <person name="Gross S."/>
            <person name="Joshi V."/>
            <person name="Fowler G."/>
            <person name="Nazareth L."/>
            <person name="Reid J."/>
            <person name="Worley K."/>
            <person name="Petrosino J."/>
            <person name="Highlander S."/>
            <person name="Gibbs R."/>
        </authorList>
    </citation>
    <scope>NUCLEOTIDE SEQUENCE [LARGE SCALE GENOMIC DNA]</scope>
    <source>
        <strain evidence="2">ATCC 33861</strain>
    </source>
</reference>
<dbReference type="InterPro" id="IPR009061">
    <property type="entry name" value="DNA-bd_dom_put_sf"/>
</dbReference>
<sequence>MINSNQKIEVITLEHSVFQEIVETLQAIKKNIDSNDGTGPSIGTWLTTEEVSKLLKVSKRTLQKYRDEGKLGFSQIGSKIYYRSTDIDAFLLENYNPMF</sequence>
<evidence type="ECO:0000259" key="1">
    <source>
        <dbReference type="Pfam" id="PF12728"/>
    </source>
</evidence>
<dbReference type="GeneID" id="95429188"/>
<dbReference type="Pfam" id="PF12728">
    <property type="entry name" value="HTH_17"/>
    <property type="match status" value="1"/>
</dbReference>
<dbReference type="EMBL" id="ACHA02000002">
    <property type="protein sequence ID" value="EFK59653.1"/>
    <property type="molecule type" value="Genomic_DNA"/>
</dbReference>
<feature type="domain" description="Helix-turn-helix" evidence="1">
    <location>
        <begin position="45"/>
        <end position="94"/>
    </location>
</feature>
<dbReference type="AlphaFoldDB" id="D7VHV1"/>
<dbReference type="OrthoDB" id="961769at2"/>
<dbReference type="Proteomes" id="UP000006258">
    <property type="component" value="Unassembled WGS sequence"/>
</dbReference>
<protein>
    <submittedName>
        <fullName evidence="2">DNA binding domain, excisionase family</fullName>
    </submittedName>
</protein>
<dbReference type="HOGENOM" id="CLU_133781_1_2_10"/>
<evidence type="ECO:0000313" key="3">
    <source>
        <dbReference type="Proteomes" id="UP000006258"/>
    </source>
</evidence>
<proteinExistence type="predicted"/>
<dbReference type="GO" id="GO:0003677">
    <property type="term" value="F:DNA binding"/>
    <property type="evidence" value="ECO:0007669"/>
    <property type="project" value="InterPro"/>
</dbReference>
<dbReference type="NCBIfam" id="TIGR01764">
    <property type="entry name" value="excise"/>
    <property type="match status" value="1"/>
</dbReference>
<dbReference type="InterPro" id="IPR041657">
    <property type="entry name" value="HTH_17"/>
</dbReference>
<comment type="caution">
    <text evidence="2">The sequence shown here is derived from an EMBL/GenBank/DDBJ whole genome shotgun (WGS) entry which is preliminary data.</text>
</comment>
<dbReference type="eggNOG" id="COG0789">
    <property type="taxonomic scope" value="Bacteria"/>
</dbReference>